<name>A0A7J7LSM3_9MAGN</name>
<dbReference type="OrthoDB" id="1882492at2759"/>
<dbReference type="CDD" id="cd00010">
    <property type="entry name" value="AAI_LTSS"/>
    <property type="match status" value="1"/>
</dbReference>
<keyword evidence="3" id="KW-1015">Disulfide bond</keyword>
<proteinExistence type="inferred from homology"/>
<keyword evidence="7" id="KW-1185">Reference proteome</keyword>
<dbReference type="InterPro" id="IPR046357">
    <property type="entry name" value="PPIase_dom_sf"/>
</dbReference>
<dbReference type="SUPFAM" id="SSF47699">
    <property type="entry name" value="Bifunctional inhibitor/lipid-transfer protein/seed storage 2S albumin"/>
    <property type="match status" value="1"/>
</dbReference>
<dbReference type="InterPro" id="IPR043325">
    <property type="entry name" value="LTSS"/>
</dbReference>
<evidence type="ECO:0000313" key="7">
    <source>
        <dbReference type="Proteomes" id="UP000541444"/>
    </source>
</evidence>
<comment type="caution">
    <text evidence="6">The sequence shown here is derived from an EMBL/GenBank/DDBJ whole genome shotgun (WGS) entry which is preliminary data.</text>
</comment>
<accession>A0A7J7LSM3</accession>
<dbReference type="GO" id="GO:0003755">
    <property type="term" value="F:peptidyl-prolyl cis-trans isomerase activity"/>
    <property type="evidence" value="ECO:0007669"/>
    <property type="project" value="InterPro"/>
</dbReference>
<gene>
    <name evidence="6" type="ORF">GIB67_037622</name>
</gene>
<dbReference type="InterPro" id="IPR016140">
    <property type="entry name" value="Bifunc_inhib/LTP/seed_store"/>
</dbReference>
<comment type="similarity">
    <text evidence="1">Belongs to the plant LTP family.</text>
</comment>
<evidence type="ECO:0000256" key="4">
    <source>
        <dbReference type="ARBA" id="ARBA00023180"/>
    </source>
</evidence>
<keyword evidence="4" id="KW-0325">Glycoprotein</keyword>
<evidence type="ECO:0000256" key="1">
    <source>
        <dbReference type="ARBA" id="ARBA00009748"/>
    </source>
</evidence>
<evidence type="ECO:0000259" key="5">
    <source>
        <dbReference type="Pfam" id="PF14368"/>
    </source>
</evidence>
<dbReference type="Gene3D" id="3.10.50.40">
    <property type="match status" value="1"/>
</dbReference>
<evidence type="ECO:0000256" key="3">
    <source>
        <dbReference type="ARBA" id="ARBA00023157"/>
    </source>
</evidence>
<dbReference type="AlphaFoldDB" id="A0A7J7LSM3"/>
<dbReference type="Pfam" id="PF14368">
    <property type="entry name" value="LTP_2"/>
    <property type="match status" value="1"/>
</dbReference>
<evidence type="ECO:0000313" key="6">
    <source>
        <dbReference type="EMBL" id="KAF6145589.1"/>
    </source>
</evidence>
<sequence>MRCTAPTVEKQCSSEFTKVVDCLGFASGKVAKPSDECCTYVKDIRSRNPICLCFIIEKTHEGQATLKQMGVQEAMLLLLPTACNMVGGITQAIIATFALKVREMSDIVETDSGVHIIMRTG</sequence>
<dbReference type="Proteomes" id="UP000541444">
    <property type="component" value="Unassembled WGS sequence"/>
</dbReference>
<dbReference type="Gene3D" id="1.10.110.10">
    <property type="entry name" value="Plant lipid-transfer and hydrophobic proteins"/>
    <property type="match status" value="1"/>
</dbReference>
<dbReference type="PANTHER" id="PTHR33044">
    <property type="entry name" value="BIFUNCTIONAL INHIBITOR/LIPID-TRANSFER PROTEIN/SEED STORAGE 2S ALBUMIN SUPERFAMILY PROTEIN-RELATED"/>
    <property type="match status" value="1"/>
</dbReference>
<organism evidence="6 7">
    <name type="scientific">Kingdonia uniflora</name>
    <dbReference type="NCBI Taxonomy" id="39325"/>
    <lineage>
        <taxon>Eukaryota</taxon>
        <taxon>Viridiplantae</taxon>
        <taxon>Streptophyta</taxon>
        <taxon>Embryophyta</taxon>
        <taxon>Tracheophyta</taxon>
        <taxon>Spermatophyta</taxon>
        <taxon>Magnoliopsida</taxon>
        <taxon>Ranunculales</taxon>
        <taxon>Circaeasteraceae</taxon>
        <taxon>Kingdonia</taxon>
    </lineage>
</organism>
<keyword evidence="2" id="KW-0732">Signal</keyword>
<dbReference type="EMBL" id="JACGCM010002050">
    <property type="protein sequence ID" value="KAF6145589.1"/>
    <property type="molecule type" value="Genomic_DNA"/>
</dbReference>
<protein>
    <recommendedName>
        <fullName evidence="5">Bifunctional inhibitor/plant lipid transfer protein/seed storage helical domain-containing protein</fullName>
    </recommendedName>
</protein>
<feature type="domain" description="Bifunctional inhibitor/plant lipid transfer protein/seed storage helical" evidence="5">
    <location>
        <begin position="7"/>
        <end position="86"/>
    </location>
</feature>
<reference evidence="6 7" key="1">
    <citation type="journal article" date="2020" name="IScience">
        <title>Genome Sequencing of the Endangered Kingdonia uniflora (Circaeasteraceae, Ranunculales) Reveals Potential Mechanisms of Evolutionary Specialization.</title>
        <authorList>
            <person name="Sun Y."/>
            <person name="Deng T."/>
            <person name="Zhang A."/>
            <person name="Moore M.J."/>
            <person name="Landis J.B."/>
            <person name="Lin N."/>
            <person name="Zhang H."/>
            <person name="Zhang X."/>
            <person name="Huang J."/>
            <person name="Zhang X."/>
            <person name="Sun H."/>
            <person name="Wang H."/>
        </authorList>
    </citation>
    <scope>NUCLEOTIDE SEQUENCE [LARGE SCALE GENOMIC DNA]</scope>
    <source>
        <strain evidence="6">TB1705</strain>
        <tissue evidence="6">Leaf</tissue>
    </source>
</reference>
<dbReference type="InterPro" id="IPR036312">
    <property type="entry name" value="Bifun_inhib/LTP/seed_sf"/>
</dbReference>
<evidence type="ECO:0000256" key="2">
    <source>
        <dbReference type="ARBA" id="ARBA00022729"/>
    </source>
</evidence>